<keyword evidence="1" id="KW-0472">Membrane</keyword>
<accession>A0AAV7QM96</accession>
<dbReference type="AlphaFoldDB" id="A0AAV7QM96"/>
<comment type="caution">
    <text evidence="2">The sequence shown here is derived from an EMBL/GenBank/DDBJ whole genome shotgun (WGS) entry which is preliminary data.</text>
</comment>
<organism evidence="2 3">
    <name type="scientific">Pleurodeles waltl</name>
    <name type="common">Iberian ribbed newt</name>
    <dbReference type="NCBI Taxonomy" id="8319"/>
    <lineage>
        <taxon>Eukaryota</taxon>
        <taxon>Metazoa</taxon>
        <taxon>Chordata</taxon>
        <taxon>Craniata</taxon>
        <taxon>Vertebrata</taxon>
        <taxon>Euteleostomi</taxon>
        <taxon>Amphibia</taxon>
        <taxon>Batrachia</taxon>
        <taxon>Caudata</taxon>
        <taxon>Salamandroidea</taxon>
        <taxon>Salamandridae</taxon>
        <taxon>Pleurodelinae</taxon>
        <taxon>Pleurodeles</taxon>
    </lineage>
</organism>
<protein>
    <submittedName>
        <fullName evidence="2">Uncharacterized protein</fullName>
    </submittedName>
</protein>
<reference evidence="2" key="1">
    <citation type="journal article" date="2022" name="bioRxiv">
        <title>Sequencing and chromosome-scale assembly of the giantPleurodeles waltlgenome.</title>
        <authorList>
            <person name="Brown T."/>
            <person name="Elewa A."/>
            <person name="Iarovenko S."/>
            <person name="Subramanian E."/>
            <person name="Araus A.J."/>
            <person name="Petzold A."/>
            <person name="Susuki M."/>
            <person name="Suzuki K.-i.T."/>
            <person name="Hayashi T."/>
            <person name="Toyoda A."/>
            <person name="Oliveira C."/>
            <person name="Osipova E."/>
            <person name="Leigh N.D."/>
            <person name="Simon A."/>
            <person name="Yun M.H."/>
        </authorList>
    </citation>
    <scope>NUCLEOTIDE SEQUENCE</scope>
    <source>
        <strain evidence="2">20211129_DDA</strain>
        <tissue evidence="2">Liver</tissue>
    </source>
</reference>
<keyword evidence="1" id="KW-1133">Transmembrane helix</keyword>
<evidence type="ECO:0000313" key="2">
    <source>
        <dbReference type="EMBL" id="KAJ1140859.1"/>
    </source>
</evidence>
<sequence>MDEGFANGSVVVSLEEAETVNRGAVDVRIIDKFINKDVAVHCFAELMKRKLSLRRSVGAAVVSVVVGAVVSTIVCDVVTTAVEPIGTAVVPAVHTVVTDVVVTK</sequence>
<feature type="transmembrane region" description="Helical" evidence="1">
    <location>
        <begin position="57"/>
        <end position="74"/>
    </location>
</feature>
<keyword evidence="3" id="KW-1185">Reference proteome</keyword>
<dbReference type="EMBL" id="JANPWB010000010">
    <property type="protein sequence ID" value="KAJ1140859.1"/>
    <property type="molecule type" value="Genomic_DNA"/>
</dbReference>
<proteinExistence type="predicted"/>
<dbReference type="Proteomes" id="UP001066276">
    <property type="component" value="Chromosome 6"/>
</dbReference>
<keyword evidence="1" id="KW-0812">Transmembrane</keyword>
<evidence type="ECO:0000256" key="1">
    <source>
        <dbReference type="SAM" id="Phobius"/>
    </source>
</evidence>
<evidence type="ECO:0000313" key="3">
    <source>
        <dbReference type="Proteomes" id="UP001066276"/>
    </source>
</evidence>
<gene>
    <name evidence="2" type="ORF">NDU88_007197</name>
</gene>
<name>A0AAV7QM96_PLEWA</name>